<sequence length="917" mass="104853">MSSAGAVTSTLRHVTDRKLSKLAEHQKHFEANKRSILEAVQKQKRPADKVAMLVQGHKRFAVKLHNGNGKSLSNISHFLDQARHDPSVSNSLLGEWQTWLEQNLEIQSDKYNYAVLFGQLLTEWIEKPNETLLRPASPDSDADFEITGRKEMYEQRKQWEEKVFTEKKTDKTRIHAYLDGLFASNGSPRKTKKSDLESLRDRLKKLGDIPALTERSLRSAIKGLLRSDLFSGQKREALIDLQSRPEVLKEMVDVLQMDLKALNTWEWEPSPVPLNMRKQLNGKYRVYMDEEIHQALFLHIIGASCAVTFKKAFQGHLRSWTQSPHHSMNKKDYLRRQHFLGKGNVRPRGPDSSVHEIRRHAYNNDFFMTQLPSKINEGYRSYGDEKEEAEDDTKSPMEIKQLLLRLISTEMVLNTELYDEFTILQSDFQWFGPSLPHSTIYAILEYFSVKPDLISFFKKVLESPLVFAHDGPEAETHVRKCGVPMSHVLSDALGEMIMFCLDLAVNKKTHGRNLYRFHDDLWFWGQESACIDAWNALQEFSAVMGLELNMEKTAAAKVVKADAKSQPKASLDPSLPKGEVRWGFLILDAEAGRWKIDQNSVDEHTKELRRQLEACRSVLAWVQAWNSYVAQFFTNNFGKPSYSLGREHIDMAIKAFETIQQAVFGDAGNVADHLRSVIESRFNVPGHNIPDAFFYLPAELGGLELRNPFVHLYGVRPDSKKSPQDILRQGLADDEVDYEHAKEEWDQGEHHDNADRVEADEPFMSFEEFTRFREQTSVCLRSKYKSLLEPYKQCSLVRTAVVDNALNSLSDIDNYPSARGLGGTNLLGADEEDVLSPDEDSDSSDSESVRVPGEARGWSTRGFGSNWFSMDSYWQWIVSLYASEMMRRFGGLALGERSLLPIGLVSMLRSEKTRWQG</sequence>
<organism evidence="2 3">
    <name type="scientific">Aplosporella prunicola CBS 121167</name>
    <dbReference type="NCBI Taxonomy" id="1176127"/>
    <lineage>
        <taxon>Eukaryota</taxon>
        <taxon>Fungi</taxon>
        <taxon>Dikarya</taxon>
        <taxon>Ascomycota</taxon>
        <taxon>Pezizomycotina</taxon>
        <taxon>Dothideomycetes</taxon>
        <taxon>Dothideomycetes incertae sedis</taxon>
        <taxon>Botryosphaeriales</taxon>
        <taxon>Aplosporellaceae</taxon>
        <taxon>Aplosporella</taxon>
    </lineage>
</organism>
<dbReference type="EMBL" id="ML995479">
    <property type="protein sequence ID" value="KAF2144427.1"/>
    <property type="molecule type" value="Genomic_DNA"/>
</dbReference>
<gene>
    <name evidence="2" type="ORF">K452DRAFT_284744</name>
</gene>
<name>A0A6A6BNL5_9PEZI</name>
<proteinExistence type="predicted"/>
<evidence type="ECO:0000313" key="2">
    <source>
        <dbReference type="EMBL" id="KAF2144427.1"/>
    </source>
</evidence>
<dbReference type="AlphaFoldDB" id="A0A6A6BNL5"/>
<dbReference type="PANTHER" id="PTHR37015">
    <property type="entry name" value="REVERSE TRANSCRIPTASE DOMAIN-CONTAINING PROTEIN"/>
    <property type="match status" value="1"/>
</dbReference>
<feature type="compositionally biased region" description="Acidic residues" evidence="1">
    <location>
        <begin position="829"/>
        <end position="845"/>
    </location>
</feature>
<dbReference type="OrthoDB" id="74545at2759"/>
<protein>
    <submittedName>
        <fullName evidence="2">Uncharacterized protein</fullName>
    </submittedName>
</protein>
<evidence type="ECO:0000313" key="3">
    <source>
        <dbReference type="Proteomes" id="UP000799438"/>
    </source>
</evidence>
<keyword evidence="3" id="KW-1185">Reference proteome</keyword>
<feature type="region of interest" description="Disordered" evidence="1">
    <location>
        <begin position="826"/>
        <end position="854"/>
    </location>
</feature>
<dbReference type="RefSeq" id="XP_033400139.1">
    <property type="nucleotide sequence ID" value="XM_033540001.1"/>
</dbReference>
<dbReference type="PANTHER" id="PTHR37015:SF2">
    <property type="entry name" value="REVERSE TRANSCRIPTASE DOMAIN-CONTAINING PROTEIN"/>
    <property type="match status" value="1"/>
</dbReference>
<reference evidence="2" key="1">
    <citation type="journal article" date="2020" name="Stud. Mycol.">
        <title>101 Dothideomycetes genomes: a test case for predicting lifestyles and emergence of pathogens.</title>
        <authorList>
            <person name="Haridas S."/>
            <person name="Albert R."/>
            <person name="Binder M."/>
            <person name="Bloem J."/>
            <person name="Labutti K."/>
            <person name="Salamov A."/>
            <person name="Andreopoulos B."/>
            <person name="Baker S."/>
            <person name="Barry K."/>
            <person name="Bills G."/>
            <person name="Bluhm B."/>
            <person name="Cannon C."/>
            <person name="Castanera R."/>
            <person name="Culley D."/>
            <person name="Daum C."/>
            <person name="Ezra D."/>
            <person name="Gonzalez J."/>
            <person name="Henrissat B."/>
            <person name="Kuo A."/>
            <person name="Liang C."/>
            <person name="Lipzen A."/>
            <person name="Lutzoni F."/>
            <person name="Magnuson J."/>
            <person name="Mondo S."/>
            <person name="Nolan M."/>
            <person name="Ohm R."/>
            <person name="Pangilinan J."/>
            <person name="Park H.-J."/>
            <person name="Ramirez L."/>
            <person name="Alfaro M."/>
            <person name="Sun H."/>
            <person name="Tritt A."/>
            <person name="Yoshinaga Y."/>
            <person name="Zwiers L.-H."/>
            <person name="Turgeon B."/>
            <person name="Goodwin S."/>
            <person name="Spatafora J."/>
            <person name="Crous P."/>
            <person name="Grigoriev I."/>
        </authorList>
    </citation>
    <scope>NUCLEOTIDE SEQUENCE</scope>
    <source>
        <strain evidence="2">CBS 121167</strain>
    </source>
</reference>
<dbReference type="Proteomes" id="UP000799438">
    <property type="component" value="Unassembled WGS sequence"/>
</dbReference>
<evidence type="ECO:0000256" key="1">
    <source>
        <dbReference type="SAM" id="MobiDB-lite"/>
    </source>
</evidence>
<accession>A0A6A6BNL5</accession>
<dbReference type="GeneID" id="54297497"/>